<dbReference type="InterPro" id="IPR052155">
    <property type="entry name" value="Biofilm_reg_signaling"/>
</dbReference>
<dbReference type="PROSITE" id="PS50112">
    <property type="entry name" value="PAS"/>
    <property type="match status" value="2"/>
</dbReference>
<feature type="domain" description="PAC" evidence="2">
    <location>
        <begin position="338"/>
        <end position="390"/>
    </location>
</feature>
<dbReference type="Gene3D" id="2.10.70.100">
    <property type="match status" value="1"/>
</dbReference>
<dbReference type="SMART" id="SM00052">
    <property type="entry name" value="EAL"/>
    <property type="match status" value="1"/>
</dbReference>
<dbReference type="CDD" id="cd01948">
    <property type="entry name" value="EAL"/>
    <property type="match status" value="1"/>
</dbReference>
<dbReference type="FunFam" id="3.20.20.450:FF:000001">
    <property type="entry name" value="Cyclic di-GMP phosphodiesterase yahA"/>
    <property type="match status" value="1"/>
</dbReference>
<name>A0A3A1R3U9_9BACI</name>
<dbReference type="InterPro" id="IPR013655">
    <property type="entry name" value="PAS_fold_3"/>
</dbReference>
<accession>A0A3A1R3U9</accession>
<dbReference type="InterPro" id="IPR000160">
    <property type="entry name" value="GGDEF_dom"/>
</dbReference>
<keyword evidence="6" id="KW-1185">Reference proteome</keyword>
<dbReference type="InterPro" id="IPR043128">
    <property type="entry name" value="Rev_trsase/Diguanyl_cyclase"/>
</dbReference>
<dbReference type="InterPro" id="IPR001610">
    <property type="entry name" value="PAC"/>
</dbReference>
<dbReference type="CDD" id="cd01949">
    <property type="entry name" value="GGDEF"/>
    <property type="match status" value="1"/>
</dbReference>
<feature type="domain" description="EAL" evidence="3">
    <location>
        <begin position="691"/>
        <end position="945"/>
    </location>
</feature>
<dbReference type="InterPro" id="IPR001633">
    <property type="entry name" value="EAL_dom"/>
</dbReference>
<dbReference type="Gene3D" id="3.30.70.270">
    <property type="match status" value="1"/>
</dbReference>
<dbReference type="OrthoDB" id="9759607at2"/>
<evidence type="ECO:0000313" key="5">
    <source>
        <dbReference type="EMBL" id="RIW37398.1"/>
    </source>
</evidence>
<dbReference type="Pfam" id="PF00990">
    <property type="entry name" value="GGDEF"/>
    <property type="match status" value="1"/>
</dbReference>
<dbReference type="NCBIfam" id="TIGR00254">
    <property type="entry name" value="GGDEF"/>
    <property type="match status" value="1"/>
</dbReference>
<dbReference type="PANTHER" id="PTHR44757:SF2">
    <property type="entry name" value="BIOFILM ARCHITECTURE MAINTENANCE PROTEIN MBAA"/>
    <property type="match status" value="1"/>
</dbReference>
<dbReference type="PROSITE" id="PS50887">
    <property type="entry name" value="GGDEF"/>
    <property type="match status" value="1"/>
</dbReference>
<feature type="domain" description="PAS" evidence="1">
    <location>
        <begin position="139"/>
        <end position="208"/>
    </location>
</feature>
<protein>
    <submittedName>
        <fullName evidence="5">EAL domain-containing protein</fullName>
    </submittedName>
</protein>
<gene>
    <name evidence="5" type="ORF">D3H55_05020</name>
</gene>
<comment type="caution">
    <text evidence="5">The sequence shown here is derived from an EMBL/GenBank/DDBJ whole genome shotgun (WGS) entry which is preliminary data.</text>
</comment>
<dbReference type="SUPFAM" id="SSF55785">
    <property type="entry name" value="PYP-like sensor domain (PAS domain)"/>
    <property type="match status" value="4"/>
</dbReference>
<feature type="domain" description="PAS" evidence="1">
    <location>
        <begin position="391"/>
        <end position="464"/>
    </location>
</feature>
<evidence type="ECO:0000313" key="6">
    <source>
        <dbReference type="Proteomes" id="UP000265801"/>
    </source>
</evidence>
<evidence type="ECO:0000259" key="3">
    <source>
        <dbReference type="PROSITE" id="PS50883"/>
    </source>
</evidence>
<dbReference type="SMART" id="SM00091">
    <property type="entry name" value="PAS"/>
    <property type="match status" value="3"/>
</dbReference>
<dbReference type="Pfam" id="PF00563">
    <property type="entry name" value="EAL"/>
    <property type="match status" value="1"/>
</dbReference>
<dbReference type="Gene3D" id="3.30.450.20">
    <property type="entry name" value="PAS domain"/>
    <property type="match status" value="4"/>
</dbReference>
<evidence type="ECO:0000259" key="2">
    <source>
        <dbReference type="PROSITE" id="PS50113"/>
    </source>
</evidence>
<evidence type="ECO:0000259" key="1">
    <source>
        <dbReference type="PROSITE" id="PS50112"/>
    </source>
</evidence>
<dbReference type="InterPro" id="IPR000700">
    <property type="entry name" value="PAS-assoc_C"/>
</dbReference>
<dbReference type="PROSITE" id="PS50883">
    <property type="entry name" value="EAL"/>
    <property type="match status" value="1"/>
</dbReference>
<dbReference type="Proteomes" id="UP000265801">
    <property type="component" value="Unassembled WGS sequence"/>
</dbReference>
<evidence type="ECO:0000259" key="4">
    <source>
        <dbReference type="PROSITE" id="PS50887"/>
    </source>
</evidence>
<dbReference type="InterPro" id="IPR029787">
    <property type="entry name" value="Nucleotide_cyclase"/>
</dbReference>
<dbReference type="Pfam" id="PF13426">
    <property type="entry name" value="PAS_9"/>
    <property type="match status" value="2"/>
</dbReference>
<dbReference type="InterPro" id="IPR000014">
    <property type="entry name" value="PAS"/>
</dbReference>
<dbReference type="SUPFAM" id="SSF55073">
    <property type="entry name" value="Nucleotide cyclase"/>
    <property type="match status" value="1"/>
</dbReference>
<sequence>MVKNDNKISNRTGYRRDEMAVYQAFFEHHPDPAMILNHEDFKIEILNDSAQNLIGCKNMESFPALIADEYQEHAARFLAKVREGETHHTRCVIHINKGTHLMAAIKAVPLVQGREVSGIMMFIKDQTEEEVLKEKIIEKEEKFNSLFRFHPDAVFMLDLHGNIETCNDIIEEYTGLSNSKLTGPFYQFLAPGSRDEARKKFQEVLSGQSVSFNTSFINNNNEELDIHMTNIPIKNGAAITGVLGVAKDITRFRVYEEKLIKTQEDLNFVQFVSNVGNWEYDVLTGEAAWSDQLYRIYGVKDKSECSASLVNYLSMVHRDDAQSFKKNCMDAFYSGKDFSFEYRILGRDGVVRVVHEQGNCIRDENNRVIRMIGTIHDITKYRKTVEKLKQSEIQAQTIYNSLNEIIWSIDIENKVVLFCSEEFKELCGYSLETFLTTPSLWDECIHPDDVKKIKGIMKDVREGKEIVEQYRFQHSSADVTWIDVKAIPFINEDGKLIRLDGIMWDITEKKKAEDKLYRAAFHDYLTGLPNRRKFEESIEEEIARHKVQGQSFALLYLDLDRFKFVNDRLGHYVGDELLKKVTRRLQSRSDNQFIARLSGDEFAVCIRGIQSPEEASLAAEEIIGILEEPFKYRDYDLFISTSIGISIYPEDGEDSYSLVQNADTALSYAKNSGKNTYQLYTREMNQESYRKYCLETDMRKAVEDDEFEVYFQPKVDAKTERITGAEALLRWNHKKWGMISPAEFIPIAEDSGFITEIGTWVLKDVCRQLKQWSADGHPLVPISINISPQHFLKKDVVELVTSYITKYGVEPQWIELEITENSLIHYSDVVRNTMDKLKEMGVKMSLDDFGTGYSALSQLHNFTFDTLKIDQSFIKNVPAKKEDTVITASLIGLAHGLGLNVVAEGVESKEQLAFLQGNGCDQIQGYIYSRPVPVKEFESLVKNNF</sequence>
<dbReference type="RefSeq" id="WP_119545817.1">
    <property type="nucleotide sequence ID" value="NZ_QXIR01000004.1"/>
</dbReference>
<dbReference type="PANTHER" id="PTHR44757">
    <property type="entry name" value="DIGUANYLATE CYCLASE DGCP"/>
    <property type="match status" value="1"/>
</dbReference>
<feature type="domain" description="GGDEF" evidence="4">
    <location>
        <begin position="550"/>
        <end position="682"/>
    </location>
</feature>
<dbReference type="PROSITE" id="PS50113">
    <property type="entry name" value="PAC"/>
    <property type="match status" value="2"/>
</dbReference>
<dbReference type="CDD" id="cd00130">
    <property type="entry name" value="PAS"/>
    <property type="match status" value="3"/>
</dbReference>
<dbReference type="NCBIfam" id="TIGR00229">
    <property type="entry name" value="sensory_box"/>
    <property type="match status" value="3"/>
</dbReference>
<dbReference type="Gene3D" id="3.20.20.450">
    <property type="entry name" value="EAL domain"/>
    <property type="match status" value="1"/>
</dbReference>
<dbReference type="Pfam" id="PF08447">
    <property type="entry name" value="PAS_3"/>
    <property type="match status" value="2"/>
</dbReference>
<dbReference type="SMART" id="SM00267">
    <property type="entry name" value="GGDEF"/>
    <property type="match status" value="1"/>
</dbReference>
<dbReference type="EMBL" id="QXIR01000004">
    <property type="protein sequence ID" value="RIW37398.1"/>
    <property type="molecule type" value="Genomic_DNA"/>
</dbReference>
<dbReference type="AlphaFoldDB" id="A0A3A1R3U9"/>
<feature type="domain" description="PAC" evidence="2">
    <location>
        <begin position="466"/>
        <end position="518"/>
    </location>
</feature>
<proteinExistence type="predicted"/>
<reference evidence="5 6" key="1">
    <citation type="submission" date="2018-09" db="EMBL/GenBank/DDBJ databases">
        <title>Bacillus saliacetes sp. nov., isolated from Thai shrimp paste (Ka-pi).</title>
        <authorList>
            <person name="Daroonpunt R."/>
            <person name="Tanasupawat S."/>
            <person name="Yiamsombut S."/>
        </authorList>
    </citation>
    <scope>NUCLEOTIDE SEQUENCE [LARGE SCALE GENOMIC DNA]</scope>
    <source>
        <strain evidence="5 6">SKP7-4</strain>
    </source>
</reference>
<organism evidence="5 6">
    <name type="scientific">Bacillus salacetis</name>
    <dbReference type="NCBI Taxonomy" id="2315464"/>
    <lineage>
        <taxon>Bacteria</taxon>
        <taxon>Bacillati</taxon>
        <taxon>Bacillota</taxon>
        <taxon>Bacilli</taxon>
        <taxon>Bacillales</taxon>
        <taxon>Bacillaceae</taxon>
        <taxon>Bacillus</taxon>
    </lineage>
</organism>
<dbReference type="InterPro" id="IPR035919">
    <property type="entry name" value="EAL_sf"/>
</dbReference>
<dbReference type="SMART" id="SM00086">
    <property type="entry name" value="PAC"/>
    <property type="match status" value="3"/>
</dbReference>
<dbReference type="SUPFAM" id="SSF141868">
    <property type="entry name" value="EAL domain-like"/>
    <property type="match status" value="1"/>
</dbReference>
<dbReference type="InterPro" id="IPR035965">
    <property type="entry name" value="PAS-like_dom_sf"/>
</dbReference>